<reference evidence="2" key="1">
    <citation type="journal article" date="2022" name="Mol. Ecol. Resour.">
        <title>The genomes of chicory, endive, great burdock and yacon provide insights into Asteraceae palaeo-polyploidization history and plant inulin production.</title>
        <authorList>
            <person name="Fan W."/>
            <person name="Wang S."/>
            <person name="Wang H."/>
            <person name="Wang A."/>
            <person name="Jiang F."/>
            <person name="Liu H."/>
            <person name="Zhao H."/>
            <person name="Xu D."/>
            <person name="Zhang Y."/>
        </authorList>
    </citation>
    <scope>NUCLEOTIDE SEQUENCE [LARGE SCALE GENOMIC DNA]</scope>
    <source>
        <strain evidence="2">cv. Niubang</strain>
    </source>
</reference>
<gene>
    <name evidence="1" type="ORF">L6452_31657</name>
</gene>
<sequence>MDLSASSSPSLLPLSLTPNNKRNGKELNQELKVTECVEEDGEKCYWDLLAYSQTEEGTQSSIINHQSSIIIFFSLYLLSLSRKASSICIPFCLLLTESKLHNF</sequence>
<organism evidence="1 2">
    <name type="scientific">Arctium lappa</name>
    <name type="common">Greater burdock</name>
    <name type="synonym">Lappa major</name>
    <dbReference type="NCBI Taxonomy" id="4217"/>
    <lineage>
        <taxon>Eukaryota</taxon>
        <taxon>Viridiplantae</taxon>
        <taxon>Streptophyta</taxon>
        <taxon>Embryophyta</taxon>
        <taxon>Tracheophyta</taxon>
        <taxon>Spermatophyta</taxon>
        <taxon>Magnoliopsida</taxon>
        <taxon>eudicotyledons</taxon>
        <taxon>Gunneridae</taxon>
        <taxon>Pentapetalae</taxon>
        <taxon>asterids</taxon>
        <taxon>campanulids</taxon>
        <taxon>Asterales</taxon>
        <taxon>Asteraceae</taxon>
        <taxon>Carduoideae</taxon>
        <taxon>Cardueae</taxon>
        <taxon>Arctiinae</taxon>
        <taxon>Arctium</taxon>
    </lineage>
</organism>
<reference evidence="1 2" key="2">
    <citation type="journal article" date="2022" name="Mol. Ecol. Resour.">
        <title>The genomes of chicory, endive, great burdock and yacon provide insights into Asteraceae paleo-polyploidization history and plant inulin production.</title>
        <authorList>
            <person name="Fan W."/>
            <person name="Wang S."/>
            <person name="Wang H."/>
            <person name="Wang A."/>
            <person name="Jiang F."/>
            <person name="Liu H."/>
            <person name="Zhao H."/>
            <person name="Xu D."/>
            <person name="Zhang Y."/>
        </authorList>
    </citation>
    <scope>NUCLEOTIDE SEQUENCE [LARGE SCALE GENOMIC DNA]</scope>
    <source>
        <strain evidence="2">cv. Niubang</strain>
    </source>
</reference>
<proteinExistence type="predicted"/>
<comment type="caution">
    <text evidence="1">The sequence shown here is derived from an EMBL/GenBank/DDBJ whole genome shotgun (WGS) entry which is preliminary data.</text>
</comment>
<keyword evidence="2" id="KW-1185">Reference proteome</keyword>
<accession>A0ACB8Z6L8</accession>
<evidence type="ECO:0000313" key="2">
    <source>
        <dbReference type="Proteomes" id="UP001055879"/>
    </source>
</evidence>
<dbReference type="Proteomes" id="UP001055879">
    <property type="component" value="Linkage Group LG11"/>
</dbReference>
<evidence type="ECO:0000313" key="1">
    <source>
        <dbReference type="EMBL" id="KAI3691855.1"/>
    </source>
</evidence>
<name>A0ACB8Z6L8_ARCLA</name>
<protein>
    <submittedName>
        <fullName evidence="1">Uncharacterized protein</fullName>
    </submittedName>
</protein>
<dbReference type="EMBL" id="CM042057">
    <property type="protein sequence ID" value="KAI3691855.1"/>
    <property type="molecule type" value="Genomic_DNA"/>
</dbReference>